<dbReference type="eggNOG" id="ENOG502QR2K">
    <property type="taxonomic scope" value="Eukaryota"/>
</dbReference>
<evidence type="ECO:0000256" key="4">
    <source>
        <dbReference type="ARBA" id="ARBA00022528"/>
    </source>
</evidence>
<evidence type="ECO:0000256" key="3">
    <source>
        <dbReference type="ARBA" id="ARBA00006143"/>
    </source>
</evidence>
<evidence type="ECO:0000256" key="1">
    <source>
        <dbReference type="ARBA" id="ARBA00004141"/>
    </source>
</evidence>
<evidence type="ECO:0000256" key="9">
    <source>
        <dbReference type="ARBA" id="ARBA00023136"/>
    </source>
</evidence>
<feature type="region of interest" description="Disordered" evidence="10">
    <location>
        <begin position="285"/>
        <end position="438"/>
    </location>
</feature>
<proteinExistence type="inferred from homology"/>
<feature type="transmembrane region" description="Helical" evidence="11">
    <location>
        <begin position="565"/>
        <end position="586"/>
    </location>
</feature>
<dbReference type="EMBL" id="AGNL01003490">
    <property type="protein sequence ID" value="EJK74623.1"/>
    <property type="molecule type" value="Genomic_DNA"/>
</dbReference>
<evidence type="ECO:0000259" key="12">
    <source>
        <dbReference type="Pfam" id="PF02683"/>
    </source>
</evidence>
<accession>K0T779</accession>
<evidence type="ECO:0000256" key="10">
    <source>
        <dbReference type="SAM" id="MobiDB-lite"/>
    </source>
</evidence>
<name>K0T779_THAOC</name>
<evidence type="ECO:0000313" key="14">
    <source>
        <dbReference type="Proteomes" id="UP000266841"/>
    </source>
</evidence>
<keyword evidence="7" id="KW-0201">Cytochrome c-type biogenesis</keyword>
<gene>
    <name evidence="13" type="ORF">THAOC_03685</name>
</gene>
<keyword evidence="6 11" id="KW-0812">Transmembrane</keyword>
<evidence type="ECO:0000256" key="11">
    <source>
        <dbReference type="SAM" id="Phobius"/>
    </source>
</evidence>
<dbReference type="GO" id="GO:0009507">
    <property type="term" value="C:chloroplast"/>
    <property type="evidence" value="ECO:0007669"/>
    <property type="project" value="UniProtKB-SubCell"/>
</dbReference>
<feature type="compositionally biased region" description="Basic residues" evidence="10">
    <location>
        <begin position="342"/>
        <end position="352"/>
    </location>
</feature>
<dbReference type="Pfam" id="PF02683">
    <property type="entry name" value="DsbD_TM"/>
    <property type="match status" value="1"/>
</dbReference>
<comment type="similarity">
    <text evidence="3">Belongs to the DsbD family.</text>
</comment>
<feature type="compositionally biased region" description="Polar residues" evidence="10">
    <location>
        <begin position="287"/>
        <end position="296"/>
    </location>
</feature>
<dbReference type="GO" id="GO:0016020">
    <property type="term" value="C:membrane"/>
    <property type="evidence" value="ECO:0007669"/>
    <property type="project" value="UniProtKB-SubCell"/>
</dbReference>
<keyword evidence="9 11" id="KW-0472">Membrane</keyword>
<dbReference type="PANTHER" id="PTHR31272">
    <property type="entry name" value="CYTOCHROME C-TYPE BIOGENESIS PROTEIN HI_1454-RELATED"/>
    <property type="match status" value="1"/>
</dbReference>
<keyword evidence="4" id="KW-0150">Chloroplast</keyword>
<protein>
    <recommendedName>
        <fullName evidence="12">Cytochrome C biogenesis protein transmembrane domain-containing protein</fullName>
    </recommendedName>
</protein>
<dbReference type="Proteomes" id="UP000266841">
    <property type="component" value="Unassembled WGS sequence"/>
</dbReference>
<keyword evidence="5" id="KW-0934">Plastid</keyword>
<feature type="domain" description="Cytochrome C biogenesis protein transmembrane" evidence="12">
    <location>
        <begin position="519"/>
        <end position="591"/>
    </location>
</feature>
<dbReference type="OrthoDB" id="40974at2759"/>
<organism evidence="13 14">
    <name type="scientific">Thalassiosira oceanica</name>
    <name type="common">Marine diatom</name>
    <dbReference type="NCBI Taxonomy" id="159749"/>
    <lineage>
        <taxon>Eukaryota</taxon>
        <taxon>Sar</taxon>
        <taxon>Stramenopiles</taxon>
        <taxon>Ochrophyta</taxon>
        <taxon>Bacillariophyta</taxon>
        <taxon>Coscinodiscophyceae</taxon>
        <taxon>Thalassiosirophycidae</taxon>
        <taxon>Thalassiosirales</taxon>
        <taxon>Thalassiosiraceae</taxon>
        <taxon>Thalassiosira</taxon>
    </lineage>
</organism>
<dbReference type="AlphaFoldDB" id="K0T779"/>
<feature type="region of interest" description="Disordered" evidence="10">
    <location>
        <begin position="241"/>
        <end position="268"/>
    </location>
</feature>
<evidence type="ECO:0000256" key="8">
    <source>
        <dbReference type="ARBA" id="ARBA00022989"/>
    </source>
</evidence>
<evidence type="ECO:0000256" key="6">
    <source>
        <dbReference type="ARBA" id="ARBA00022692"/>
    </source>
</evidence>
<dbReference type="PANTHER" id="PTHR31272:SF6">
    <property type="entry name" value="CYTOCHROME C-TYPE BIOGENESIS CCDA-LIKE CHLOROPLASTIC PROTEIN"/>
    <property type="match status" value="1"/>
</dbReference>
<keyword evidence="14" id="KW-1185">Reference proteome</keyword>
<reference evidence="13 14" key="1">
    <citation type="journal article" date="2012" name="Genome Biol.">
        <title>Genome and low-iron response of an oceanic diatom adapted to chronic iron limitation.</title>
        <authorList>
            <person name="Lommer M."/>
            <person name="Specht M."/>
            <person name="Roy A.S."/>
            <person name="Kraemer L."/>
            <person name="Andreson R."/>
            <person name="Gutowska M.A."/>
            <person name="Wolf J."/>
            <person name="Bergner S.V."/>
            <person name="Schilhabel M.B."/>
            <person name="Klostermeier U.C."/>
            <person name="Beiko R.G."/>
            <person name="Rosenstiel P."/>
            <person name="Hippler M."/>
            <person name="Laroche J."/>
        </authorList>
    </citation>
    <scope>NUCLEOTIDE SEQUENCE [LARGE SCALE GENOMIC DNA]</scope>
    <source>
        <strain evidence="13 14">CCMP1005</strain>
    </source>
</reference>
<feature type="transmembrane region" description="Helical" evidence="11">
    <location>
        <begin position="606"/>
        <end position="631"/>
    </location>
</feature>
<dbReference type="GO" id="GO:0017004">
    <property type="term" value="P:cytochrome complex assembly"/>
    <property type="evidence" value="ECO:0007669"/>
    <property type="project" value="UniProtKB-KW"/>
</dbReference>
<feature type="transmembrane region" description="Helical" evidence="11">
    <location>
        <begin position="527"/>
        <end position="553"/>
    </location>
</feature>
<evidence type="ECO:0000256" key="5">
    <source>
        <dbReference type="ARBA" id="ARBA00022640"/>
    </source>
</evidence>
<dbReference type="InterPro" id="IPR003834">
    <property type="entry name" value="Cyt_c_assmbl_TM_dom"/>
</dbReference>
<dbReference type="InterPro" id="IPR051790">
    <property type="entry name" value="Cytochrome_c-biogenesis_DsbD"/>
</dbReference>
<comment type="subcellular location">
    <subcellularLocation>
        <location evidence="1">Membrane</location>
        <topology evidence="1">Multi-pass membrane protein</topology>
    </subcellularLocation>
    <subcellularLocation>
        <location evidence="2">Plastid</location>
        <location evidence="2">Chloroplast</location>
    </subcellularLocation>
</comment>
<keyword evidence="8 11" id="KW-1133">Transmembrane helix</keyword>
<evidence type="ECO:0000256" key="7">
    <source>
        <dbReference type="ARBA" id="ARBA00022748"/>
    </source>
</evidence>
<sequence>RAVLLVGRRREERPRRPSSPVLLLLGLVGLPGGRRAPARLRRGGPGAAAAGVLVLAAPPPADAALERSRGAELRRRGLERLDHYLALPFRLAWGSPAKLLPPRDCNYLEPEASNDSPGSTAVGAKRLLFCPLSRDFPSWNSTHVHFLSDFALLIVEKARGPYSAGPSQRQLLSLLDSVLLLSTPSPRLDQDSSRPIRGSPVVISGCRACPYAIEFQMRRGRSRAELGTQWLEAERRGKASGGYLGSKPNFSSQQHALPPADTRSTGQHLPCRWLHTGCSAGGRQSAIFETSDTPIASRTTTRDSRDTSSPAPSLHAASNSRRRHNILGAKNRLGPRELRHTEPRRRRRRRIGDHRGRVGQVPRRALRGGPVDVPEPVLPRPPPDHRLVHLVRGPGEGGREHVAPRPGVRGRTRLGLHGPGRQRERAGGRVRRDGRGGRGEATAASLLLAAASSLVSVSMGLQLLDLISIPLPSLDARFRPKIQSAGSNSIFDENGGLVLDGSQGGNSEEGDQEPEGGGEIGSLFRTFLLGGTSALVASPCATPVLASLLAYLASASSDSASLAKGASWMLVYTLGYSTPLLAVGATGGQALVNLQNAKREGLGAALGQWVTPLTGGVLIAFGMNGFLVALLGDPSLAGLAPIIE</sequence>
<evidence type="ECO:0000256" key="2">
    <source>
        <dbReference type="ARBA" id="ARBA00004229"/>
    </source>
</evidence>
<feature type="compositionally biased region" description="Basic and acidic residues" evidence="10">
    <location>
        <begin position="421"/>
        <end position="438"/>
    </location>
</feature>
<comment type="caution">
    <text evidence="13">The sequence shown here is derived from an EMBL/GenBank/DDBJ whole genome shotgun (WGS) entry which is preliminary data.</text>
</comment>
<feature type="non-terminal residue" evidence="13">
    <location>
        <position position="1"/>
    </location>
</feature>
<evidence type="ECO:0000313" key="13">
    <source>
        <dbReference type="EMBL" id="EJK74623.1"/>
    </source>
</evidence>